<keyword evidence="3" id="KW-1185">Reference proteome</keyword>
<feature type="region of interest" description="Disordered" evidence="1">
    <location>
        <begin position="1"/>
        <end position="105"/>
    </location>
</feature>
<dbReference type="RefSeq" id="WP_227388741.1">
    <property type="nucleotide sequence ID" value="NZ_JBHSCJ010000003.1"/>
</dbReference>
<name>A0ABS8DQ37_9GAMM</name>
<evidence type="ECO:0000313" key="3">
    <source>
        <dbReference type="Proteomes" id="UP001319882"/>
    </source>
</evidence>
<reference evidence="2 3" key="1">
    <citation type="journal article" date="2021" name="Sci. Rep.">
        <title>Genome analysis of a halophilic bacterium Halomonas malpeensis YU-PRIM-29(T) reveals its exopolysaccharide and pigment producing capabilities.</title>
        <authorList>
            <person name="Athmika"/>
            <person name="Ghate S.D."/>
            <person name="Arun A.B."/>
            <person name="Rao S.S."/>
            <person name="Kumar S.T.A."/>
            <person name="Kandiyil M.K."/>
            <person name="Saptami K."/>
            <person name="Rekha P.D."/>
        </authorList>
    </citation>
    <scope>NUCLEOTIDE SEQUENCE [LARGE SCALE GENOMIC DNA]</scope>
    <source>
        <strain evidence="3">prim 29</strain>
    </source>
</reference>
<evidence type="ECO:0000256" key="1">
    <source>
        <dbReference type="SAM" id="MobiDB-lite"/>
    </source>
</evidence>
<dbReference type="Proteomes" id="UP001319882">
    <property type="component" value="Unassembled WGS sequence"/>
</dbReference>
<feature type="compositionally biased region" description="Basic and acidic residues" evidence="1">
    <location>
        <begin position="82"/>
        <end position="105"/>
    </location>
</feature>
<sequence length="105" mass="11543">MNEKEHMMSNEHDQKKSDEASKAKKLVDRDTDSSAPSRKGATSGAPAPYRPDENVDNQKKHSSTPAHNTSMKSAPFPGAQVVKEKKAHKENIDRQSDEADPKGSE</sequence>
<organism evidence="2 3">
    <name type="scientific">Vreelandella malpeensis</name>
    <dbReference type="NCBI Taxonomy" id="1172368"/>
    <lineage>
        <taxon>Bacteria</taxon>
        <taxon>Pseudomonadati</taxon>
        <taxon>Pseudomonadota</taxon>
        <taxon>Gammaproteobacteria</taxon>
        <taxon>Oceanospirillales</taxon>
        <taxon>Halomonadaceae</taxon>
        <taxon>Vreelandella</taxon>
    </lineage>
</organism>
<dbReference type="EMBL" id="WHVL01000001">
    <property type="protein sequence ID" value="MCB8888148.1"/>
    <property type="molecule type" value="Genomic_DNA"/>
</dbReference>
<feature type="compositionally biased region" description="Basic and acidic residues" evidence="1">
    <location>
        <begin position="50"/>
        <end position="59"/>
    </location>
</feature>
<accession>A0ABS8DQ37</accession>
<evidence type="ECO:0000313" key="2">
    <source>
        <dbReference type="EMBL" id="MCB8888148.1"/>
    </source>
</evidence>
<feature type="compositionally biased region" description="Polar residues" evidence="1">
    <location>
        <begin position="63"/>
        <end position="72"/>
    </location>
</feature>
<protein>
    <submittedName>
        <fullName evidence="2">Uncharacterized protein</fullName>
    </submittedName>
</protein>
<gene>
    <name evidence="2" type="ORF">GEV37_03280</name>
</gene>
<feature type="compositionally biased region" description="Basic and acidic residues" evidence="1">
    <location>
        <begin position="1"/>
        <end position="32"/>
    </location>
</feature>
<proteinExistence type="predicted"/>
<comment type="caution">
    <text evidence="2">The sequence shown here is derived from an EMBL/GenBank/DDBJ whole genome shotgun (WGS) entry which is preliminary data.</text>
</comment>